<dbReference type="AlphaFoldDB" id="A0A2A2WKX5"/>
<organism evidence="1 2">
    <name type="scientific">Dietzia natronolimnaea</name>
    <dbReference type="NCBI Taxonomy" id="161920"/>
    <lineage>
        <taxon>Bacteria</taxon>
        <taxon>Bacillati</taxon>
        <taxon>Actinomycetota</taxon>
        <taxon>Actinomycetes</taxon>
        <taxon>Mycobacteriales</taxon>
        <taxon>Dietziaceae</taxon>
        <taxon>Dietzia</taxon>
    </lineage>
</organism>
<reference evidence="2" key="1">
    <citation type="submission" date="2017-09" db="EMBL/GenBank/DDBJ databases">
        <authorList>
            <person name="Zhang Y."/>
            <person name="Huang X."/>
            <person name="Liu J."/>
            <person name="Lu L."/>
            <person name="Peng K."/>
        </authorList>
    </citation>
    <scope>NUCLEOTIDE SEQUENCE [LARGE SCALE GENOMIC DNA]</scope>
    <source>
        <strain evidence="2">S-XJ-1</strain>
    </source>
</reference>
<accession>A0A2A2WKX5</accession>
<dbReference type="GO" id="GO:0016787">
    <property type="term" value="F:hydrolase activity"/>
    <property type="evidence" value="ECO:0007669"/>
    <property type="project" value="UniProtKB-KW"/>
</dbReference>
<dbReference type="InterPro" id="IPR010662">
    <property type="entry name" value="RBBP9/YdeN"/>
</dbReference>
<keyword evidence="1" id="KW-0378">Hydrolase</keyword>
<protein>
    <submittedName>
        <fullName evidence="1">Alpha/beta hydrolase</fullName>
    </submittedName>
</protein>
<evidence type="ECO:0000313" key="1">
    <source>
        <dbReference type="EMBL" id="PAY21683.1"/>
    </source>
</evidence>
<sequence length="177" mass="18825">MIFHGYAASPRDHWFEWLAKRLTDAGIPTRIATFPNSSDPSSDQWVTTVAGELGTPGEEIVVVAHSLGCLAVLRHLASLAGPWRVGTLVLVSGFVDTLPALPALDDFIAGGVNLEGIRDHIGSLTIVRSDDDAHVPVELTDRLAHLLDTSTVVVPGAGHFLAEDGVTRLPQALRAIV</sequence>
<gene>
    <name evidence="1" type="ORF">CEY15_17665</name>
</gene>
<dbReference type="Gene3D" id="3.40.50.1820">
    <property type="entry name" value="alpha/beta hydrolase"/>
    <property type="match status" value="1"/>
</dbReference>
<dbReference type="PANTHER" id="PTHR15394">
    <property type="entry name" value="SERINE HYDROLASE RBBP9"/>
    <property type="match status" value="1"/>
</dbReference>
<dbReference type="EMBL" id="NTGA01000079">
    <property type="protein sequence ID" value="PAY21683.1"/>
    <property type="molecule type" value="Genomic_DNA"/>
</dbReference>
<name>A0A2A2WKX5_9ACTN</name>
<evidence type="ECO:0000313" key="2">
    <source>
        <dbReference type="Proteomes" id="UP000218810"/>
    </source>
</evidence>
<dbReference type="InterPro" id="IPR029058">
    <property type="entry name" value="AB_hydrolase_fold"/>
</dbReference>
<dbReference type="Pfam" id="PF06821">
    <property type="entry name" value="Ser_hydrolase"/>
    <property type="match status" value="1"/>
</dbReference>
<dbReference type="Proteomes" id="UP000218810">
    <property type="component" value="Unassembled WGS sequence"/>
</dbReference>
<dbReference type="SUPFAM" id="SSF53474">
    <property type="entry name" value="alpha/beta-Hydrolases"/>
    <property type="match status" value="1"/>
</dbReference>
<keyword evidence="2" id="KW-1185">Reference proteome</keyword>
<dbReference type="PANTHER" id="PTHR15394:SF3">
    <property type="entry name" value="SERINE HYDROLASE RBBP9"/>
    <property type="match status" value="1"/>
</dbReference>
<dbReference type="OrthoDB" id="9804993at2"/>
<proteinExistence type="predicted"/>
<comment type="caution">
    <text evidence="1">The sequence shown here is derived from an EMBL/GenBank/DDBJ whole genome shotgun (WGS) entry which is preliminary data.</text>
</comment>